<evidence type="ECO:0000313" key="2">
    <source>
        <dbReference type="Proteomes" id="UP000324222"/>
    </source>
</evidence>
<dbReference type="AlphaFoldDB" id="A0A5B7JD35"/>
<name>A0A5B7JD35_PORTR</name>
<keyword evidence="2" id="KW-1185">Reference proteome</keyword>
<protein>
    <submittedName>
        <fullName evidence="1">Uncharacterized protein</fullName>
    </submittedName>
</protein>
<evidence type="ECO:0000313" key="1">
    <source>
        <dbReference type="EMBL" id="MPC94122.1"/>
    </source>
</evidence>
<reference evidence="1 2" key="1">
    <citation type="submission" date="2019-05" db="EMBL/GenBank/DDBJ databases">
        <title>Another draft genome of Portunus trituberculatus and its Hox gene families provides insights of decapod evolution.</title>
        <authorList>
            <person name="Jeong J.-H."/>
            <person name="Song I."/>
            <person name="Kim S."/>
            <person name="Choi T."/>
            <person name="Kim D."/>
            <person name="Ryu S."/>
            <person name="Kim W."/>
        </authorList>
    </citation>
    <scope>NUCLEOTIDE SEQUENCE [LARGE SCALE GENOMIC DNA]</scope>
    <source>
        <tissue evidence="1">Muscle</tissue>
    </source>
</reference>
<accession>A0A5B7JD35</accession>
<comment type="caution">
    <text evidence="1">The sequence shown here is derived from an EMBL/GenBank/DDBJ whole genome shotgun (WGS) entry which is preliminary data.</text>
</comment>
<dbReference type="EMBL" id="VSRR010097364">
    <property type="protein sequence ID" value="MPC94122.1"/>
    <property type="molecule type" value="Genomic_DNA"/>
</dbReference>
<sequence>MGNEISRAARRWPTCADVTSDPSGLYTKAEACLAVKHRLTSKPVFTKLMTAASRCLFQGFTWHGKGTCMETCEA</sequence>
<gene>
    <name evidence="1" type="ORF">E2C01_089274</name>
</gene>
<organism evidence="1 2">
    <name type="scientific">Portunus trituberculatus</name>
    <name type="common">Swimming crab</name>
    <name type="synonym">Neptunus trituberculatus</name>
    <dbReference type="NCBI Taxonomy" id="210409"/>
    <lineage>
        <taxon>Eukaryota</taxon>
        <taxon>Metazoa</taxon>
        <taxon>Ecdysozoa</taxon>
        <taxon>Arthropoda</taxon>
        <taxon>Crustacea</taxon>
        <taxon>Multicrustacea</taxon>
        <taxon>Malacostraca</taxon>
        <taxon>Eumalacostraca</taxon>
        <taxon>Eucarida</taxon>
        <taxon>Decapoda</taxon>
        <taxon>Pleocyemata</taxon>
        <taxon>Brachyura</taxon>
        <taxon>Eubrachyura</taxon>
        <taxon>Portunoidea</taxon>
        <taxon>Portunidae</taxon>
        <taxon>Portuninae</taxon>
        <taxon>Portunus</taxon>
    </lineage>
</organism>
<dbReference type="Proteomes" id="UP000324222">
    <property type="component" value="Unassembled WGS sequence"/>
</dbReference>
<proteinExistence type="predicted"/>